<dbReference type="RefSeq" id="XP_026500564.2">
    <property type="nucleotide sequence ID" value="XM_026644779.2"/>
</dbReference>
<evidence type="ECO:0000313" key="3">
    <source>
        <dbReference type="RefSeq" id="XP_026500564.2"/>
    </source>
</evidence>
<evidence type="ECO:0000256" key="1">
    <source>
        <dbReference type="RuleBase" id="RU000487"/>
    </source>
</evidence>
<proteinExistence type="inferred from homology"/>
<dbReference type="SMART" id="SM00268">
    <property type="entry name" value="ACTIN"/>
    <property type="match status" value="1"/>
</dbReference>
<protein>
    <submittedName>
        <fullName evidence="3">Uncharacterized protein LOC113404041</fullName>
    </submittedName>
</protein>
<dbReference type="OMA" id="EMEKLWH"/>
<comment type="similarity">
    <text evidence="1">Belongs to the actin family.</text>
</comment>
<dbReference type="OrthoDB" id="7340501at2759"/>
<reference evidence="3" key="1">
    <citation type="submission" date="2025-08" db="UniProtKB">
        <authorList>
            <consortium name="RefSeq"/>
        </authorList>
    </citation>
    <scope>IDENTIFICATION</scope>
    <source>
        <tissue evidence="3">Whole body</tissue>
    </source>
</reference>
<dbReference type="GeneID" id="113404041"/>
<dbReference type="SUPFAM" id="SSF53067">
    <property type="entry name" value="Actin-like ATPase domain"/>
    <property type="match status" value="2"/>
</dbReference>
<dbReference type="InterPro" id="IPR043129">
    <property type="entry name" value="ATPase_NBD"/>
</dbReference>
<dbReference type="Proteomes" id="UP001652626">
    <property type="component" value="Chromosome Z"/>
</dbReference>
<dbReference type="Gene3D" id="3.90.640.10">
    <property type="entry name" value="Actin, Chain A, domain 4"/>
    <property type="match status" value="1"/>
</dbReference>
<sequence length="375" mass="41682">MPSHDTVSVVLDSGSSSTKAGFAGESFPRCIIPTTVGRFRQHGLIDGTPDVYFGTDAIKKRGISKLAWPVKDGMIDNWDEMEKLWHHIFYRELHVPPEESQIMIAIHPLTTRKDKKRMAEILFESFTIHDLYLAVSTSLVLHASGRTSGVVWENGHSCSYASPVFEGFPLKHATVCSKINGNILTDRLQNLLVQIGYSFTTPIERDILEKIKSGLCYVATDYNKASTTFKISKESVPFNLPDGQHVLIGSEAFDCPELLFQPNLQGLDCPNVTDVICSSIYKCDLEYKSLFFDNIVLSGGSSMIKGLPERLTVELTRRVIDLPGIKANVIAMPSRNLGAWIGGSILASLESAKGFWMTKDEYEDGGAERILYKCY</sequence>
<accession>A0A8B8ITT9</accession>
<dbReference type="PANTHER" id="PTHR11937">
    <property type="entry name" value="ACTIN"/>
    <property type="match status" value="1"/>
</dbReference>
<gene>
    <name evidence="3" type="primary">LOC113404041</name>
</gene>
<dbReference type="InterPro" id="IPR004000">
    <property type="entry name" value="Actin"/>
</dbReference>
<keyword evidence="2" id="KW-1185">Reference proteome</keyword>
<dbReference type="PRINTS" id="PR00190">
    <property type="entry name" value="ACTIN"/>
</dbReference>
<name>A0A8B8ITT9_VANTA</name>
<dbReference type="Pfam" id="PF00022">
    <property type="entry name" value="Actin"/>
    <property type="match status" value="1"/>
</dbReference>
<organism evidence="2 3">
    <name type="scientific">Vanessa tameamea</name>
    <name type="common">Kamehameha butterfly</name>
    <dbReference type="NCBI Taxonomy" id="334116"/>
    <lineage>
        <taxon>Eukaryota</taxon>
        <taxon>Metazoa</taxon>
        <taxon>Ecdysozoa</taxon>
        <taxon>Arthropoda</taxon>
        <taxon>Hexapoda</taxon>
        <taxon>Insecta</taxon>
        <taxon>Pterygota</taxon>
        <taxon>Neoptera</taxon>
        <taxon>Endopterygota</taxon>
        <taxon>Lepidoptera</taxon>
        <taxon>Glossata</taxon>
        <taxon>Ditrysia</taxon>
        <taxon>Papilionoidea</taxon>
        <taxon>Nymphalidae</taxon>
        <taxon>Nymphalinae</taxon>
        <taxon>Vanessa</taxon>
    </lineage>
</organism>
<evidence type="ECO:0000313" key="2">
    <source>
        <dbReference type="Proteomes" id="UP001652626"/>
    </source>
</evidence>
<dbReference type="Gene3D" id="3.30.420.40">
    <property type="match status" value="2"/>
</dbReference>
<dbReference type="AlphaFoldDB" id="A0A8B8ITT9"/>